<reference evidence="4" key="1">
    <citation type="submission" date="2022-06" db="EMBL/GenBank/DDBJ databases">
        <title>Aeoliella straminimaris, a novel planctomycete from sediments.</title>
        <authorList>
            <person name="Vitorino I.R."/>
            <person name="Lage O.M."/>
        </authorList>
    </citation>
    <scope>NUCLEOTIDE SEQUENCE</scope>
    <source>
        <strain evidence="4">ICT_H6.2</strain>
    </source>
</reference>
<dbReference type="SUPFAM" id="SSF56601">
    <property type="entry name" value="beta-lactamase/transpeptidase-like"/>
    <property type="match status" value="1"/>
</dbReference>
<keyword evidence="2" id="KW-0732">Signal</keyword>
<feature type="region of interest" description="Disordered" evidence="1">
    <location>
        <begin position="188"/>
        <end position="216"/>
    </location>
</feature>
<evidence type="ECO:0000313" key="4">
    <source>
        <dbReference type="EMBL" id="MCO6044037.1"/>
    </source>
</evidence>
<evidence type="ECO:0000313" key="5">
    <source>
        <dbReference type="Proteomes" id="UP001155241"/>
    </source>
</evidence>
<name>A0A9X2JG62_9BACT</name>
<dbReference type="InterPro" id="IPR050789">
    <property type="entry name" value="Diverse_Enzym_Activities"/>
</dbReference>
<dbReference type="InterPro" id="IPR012338">
    <property type="entry name" value="Beta-lactam/transpept-like"/>
</dbReference>
<dbReference type="EMBL" id="JAMXLR010000029">
    <property type="protein sequence ID" value="MCO6044037.1"/>
    <property type="molecule type" value="Genomic_DNA"/>
</dbReference>
<evidence type="ECO:0000259" key="3">
    <source>
        <dbReference type="Pfam" id="PF00144"/>
    </source>
</evidence>
<dbReference type="InterPro" id="IPR001466">
    <property type="entry name" value="Beta-lactam-related"/>
</dbReference>
<dbReference type="PANTHER" id="PTHR43283:SF3">
    <property type="entry name" value="BETA-LACTAMASE FAMILY PROTEIN (AFU_ORTHOLOGUE AFUA_5G07500)"/>
    <property type="match status" value="1"/>
</dbReference>
<dbReference type="PANTHER" id="PTHR43283">
    <property type="entry name" value="BETA-LACTAMASE-RELATED"/>
    <property type="match status" value="1"/>
</dbReference>
<dbReference type="Pfam" id="PF00144">
    <property type="entry name" value="Beta-lactamase"/>
    <property type="match status" value="1"/>
</dbReference>
<comment type="caution">
    <text evidence="4">The sequence shown here is derived from an EMBL/GenBank/DDBJ whole genome shotgun (WGS) entry which is preliminary data.</text>
</comment>
<accession>A0A9X2JG62</accession>
<protein>
    <submittedName>
        <fullName evidence="4">Beta-lactamase family protein</fullName>
    </submittedName>
</protein>
<feature type="domain" description="Beta-lactamase-related" evidence="3">
    <location>
        <begin position="53"/>
        <end position="424"/>
    </location>
</feature>
<dbReference type="AlphaFoldDB" id="A0A9X2JG62"/>
<keyword evidence="5" id="KW-1185">Reference proteome</keyword>
<dbReference type="Proteomes" id="UP001155241">
    <property type="component" value="Unassembled WGS sequence"/>
</dbReference>
<proteinExistence type="predicted"/>
<gene>
    <name evidence="4" type="ORF">NG895_08960</name>
</gene>
<dbReference type="Gene3D" id="3.40.710.10">
    <property type="entry name" value="DD-peptidase/beta-lactamase superfamily"/>
    <property type="match status" value="1"/>
</dbReference>
<feature type="chain" id="PRO_5040753122" evidence="2">
    <location>
        <begin position="28"/>
        <end position="444"/>
    </location>
</feature>
<feature type="signal peptide" evidence="2">
    <location>
        <begin position="1"/>
        <end position="27"/>
    </location>
</feature>
<dbReference type="RefSeq" id="WP_252852142.1">
    <property type="nucleotide sequence ID" value="NZ_JAMXLR010000029.1"/>
</dbReference>
<organism evidence="4 5">
    <name type="scientific">Aeoliella straminimaris</name>
    <dbReference type="NCBI Taxonomy" id="2954799"/>
    <lineage>
        <taxon>Bacteria</taxon>
        <taxon>Pseudomonadati</taxon>
        <taxon>Planctomycetota</taxon>
        <taxon>Planctomycetia</taxon>
        <taxon>Pirellulales</taxon>
        <taxon>Lacipirellulaceae</taxon>
        <taxon>Aeoliella</taxon>
    </lineage>
</organism>
<evidence type="ECO:0000256" key="2">
    <source>
        <dbReference type="SAM" id="SignalP"/>
    </source>
</evidence>
<sequence length="444" mass="49375">MMNKAYCTAAVTVAMAICLFGLEQTQAATPQQFAHDVDLEAAGVSTDKIADMDALLQSFVNDKKVSCVVGFVAKDGQVVYNKAFGWKDIENQTPATTDDYYVLFSQTKAIVSVAFLTLVERGLVNVDDPVSKYFPEIPDQVVTKVHEDGSYETRPVVAPMTFAHLLSHSSGLNAGLVGQIRRIERQQAGSPPRVGGQMPGNSPSGQHSGGGNRDSKYLKDEMLPLTKYPLGFDPGTEWSYHISTNMLGYMIERISGKPLREYVKQTVLEPLGMDDTDWYYEPDALRRFVKPYRVSDGRLELASTIYSEGTVSKEQTYCEGAIGLNGPIEDYAKFCQMLLNKGEFNGCRILKPETVKLMTTVNRLPKRNAGGDGFQFGLGFELYNEQKKPVPEVSNSAFAWGGMMGTQYIVDPEHDLIALFYINMYNNEPVYPAFLSKAYRMFDE</sequence>
<evidence type="ECO:0000256" key="1">
    <source>
        <dbReference type="SAM" id="MobiDB-lite"/>
    </source>
</evidence>